<protein>
    <recommendedName>
        <fullName evidence="1">Restriction endonuclease type II-like domain-containing protein</fullName>
    </recommendedName>
</protein>
<dbReference type="InterPro" id="IPR011335">
    <property type="entry name" value="Restrct_endonuc-II-like"/>
</dbReference>
<evidence type="ECO:0000259" key="1">
    <source>
        <dbReference type="Pfam" id="PF18741"/>
    </source>
</evidence>
<feature type="domain" description="Restriction endonuclease type II-like" evidence="1">
    <location>
        <begin position="65"/>
        <end position="141"/>
    </location>
</feature>
<name>A0ABQ6IFR0_9MICO</name>
<dbReference type="SUPFAM" id="SSF52980">
    <property type="entry name" value="Restriction endonuclease-like"/>
    <property type="match status" value="1"/>
</dbReference>
<proteinExistence type="predicted"/>
<reference evidence="3" key="1">
    <citation type="journal article" date="2019" name="Int. J. Syst. Evol. Microbiol.">
        <title>The Global Catalogue of Microorganisms (GCM) 10K type strain sequencing project: providing services to taxonomists for standard genome sequencing and annotation.</title>
        <authorList>
            <consortium name="The Broad Institute Genomics Platform"/>
            <consortium name="The Broad Institute Genome Sequencing Center for Infectious Disease"/>
            <person name="Wu L."/>
            <person name="Ma J."/>
        </authorList>
    </citation>
    <scope>NUCLEOTIDE SEQUENCE [LARGE SCALE GENOMIC DNA]</scope>
    <source>
        <strain evidence="3">NBRC 112299</strain>
    </source>
</reference>
<comment type="caution">
    <text evidence="2">The sequence shown here is derived from an EMBL/GenBank/DDBJ whole genome shotgun (WGS) entry which is preliminary data.</text>
</comment>
<dbReference type="EMBL" id="BSUN01000001">
    <property type="protein sequence ID" value="GMA35564.1"/>
    <property type="molecule type" value="Genomic_DNA"/>
</dbReference>
<gene>
    <name evidence="2" type="ORF">GCM10025876_17680</name>
</gene>
<keyword evidence="3" id="KW-1185">Reference proteome</keyword>
<evidence type="ECO:0000313" key="2">
    <source>
        <dbReference type="EMBL" id="GMA35564.1"/>
    </source>
</evidence>
<organism evidence="2 3">
    <name type="scientific">Demequina litorisediminis</name>
    <dbReference type="NCBI Taxonomy" id="1849022"/>
    <lineage>
        <taxon>Bacteria</taxon>
        <taxon>Bacillati</taxon>
        <taxon>Actinomycetota</taxon>
        <taxon>Actinomycetes</taxon>
        <taxon>Micrococcales</taxon>
        <taxon>Demequinaceae</taxon>
        <taxon>Demequina</taxon>
    </lineage>
</organism>
<dbReference type="Proteomes" id="UP001157125">
    <property type="component" value="Unassembled WGS sequence"/>
</dbReference>
<dbReference type="Gene3D" id="3.40.960.10">
    <property type="entry name" value="VSR Endonuclease"/>
    <property type="match status" value="1"/>
</dbReference>
<dbReference type="Pfam" id="PF18741">
    <property type="entry name" value="MTES_1575"/>
    <property type="match status" value="1"/>
</dbReference>
<sequence>MLWEALWARVCTWRDVARELEVAPRVAGRRDLERVLGWFATGATSPLEVRAKHETFRGPAFRDMEWQVALDLSGRRVVVDMVHRAAMVAVELDGDRYHSTRGARETDRARQNALVAAGFTVLRFGWRDIVERGPECRDLLAATLRRLRPASR</sequence>
<accession>A0ABQ6IFR0</accession>
<dbReference type="InterPro" id="IPR049468">
    <property type="entry name" value="Restrct_endonuc-II-like_dom"/>
</dbReference>
<evidence type="ECO:0000313" key="3">
    <source>
        <dbReference type="Proteomes" id="UP001157125"/>
    </source>
</evidence>